<dbReference type="AlphaFoldDB" id="A0A3P7P1M9"/>
<keyword evidence="2" id="KW-1185">Reference proteome</keyword>
<reference evidence="1 2" key="1">
    <citation type="submission" date="2018-11" db="EMBL/GenBank/DDBJ databases">
        <authorList>
            <consortium name="Pathogen Informatics"/>
        </authorList>
    </citation>
    <scope>NUCLEOTIDE SEQUENCE [LARGE SCALE GENOMIC DNA]</scope>
</reference>
<accession>A0A3P7P1M9</accession>
<evidence type="ECO:0000313" key="1">
    <source>
        <dbReference type="EMBL" id="VDN14192.1"/>
    </source>
</evidence>
<organism evidence="1 2">
    <name type="scientific">Dibothriocephalus latus</name>
    <name type="common">Fish tapeworm</name>
    <name type="synonym">Diphyllobothrium latum</name>
    <dbReference type="NCBI Taxonomy" id="60516"/>
    <lineage>
        <taxon>Eukaryota</taxon>
        <taxon>Metazoa</taxon>
        <taxon>Spiralia</taxon>
        <taxon>Lophotrochozoa</taxon>
        <taxon>Platyhelminthes</taxon>
        <taxon>Cestoda</taxon>
        <taxon>Eucestoda</taxon>
        <taxon>Diphyllobothriidea</taxon>
        <taxon>Diphyllobothriidae</taxon>
        <taxon>Dibothriocephalus</taxon>
    </lineage>
</organism>
<gene>
    <name evidence="1" type="ORF">DILT_LOCUS10023</name>
</gene>
<proteinExistence type="predicted"/>
<sequence length="157" mass="17579">MTSQTFNSPSPRPSPLVAFRLLSSAQKPALTIPLPPLPNGNNSNSSNSYRSRISRILKWIPASQRCSTIGCWDPRRRWDEFGLPTHSGRSASSNSSISRRVIWRLRDRRKTSSVLPTKWCRADPVSVLPLTVDTSQRHPRPSRGCISSSLEETELIA</sequence>
<evidence type="ECO:0000313" key="2">
    <source>
        <dbReference type="Proteomes" id="UP000281553"/>
    </source>
</evidence>
<name>A0A3P7P1M9_DIBLA</name>
<dbReference type="EMBL" id="UYRU01058535">
    <property type="protein sequence ID" value="VDN14192.1"/>
    <property type="molecule type" value="Genomic_DNA"/>
</dbReference>
<dbReference type="Proteomes" id="UP000281553">
    <property type="component" value="Unassembled WGS sequence"/>
</dbReference>
<protein>
    <submittedName>
        <fullName evidence="1">Uncharacterized protein</fullName>
    </submittedName>
</protein>